<dbReference type="EMBL" id="CAXAMN010007467">
    <property type="protein sequence ID" value="CAK9021722.1"/>
    <property type="molecule type" value="Genomic_DNA"/>
</dbReference>
<feature type="compositionally biased region" description="Basic residues" evidence="1">
    <location>
        <begin position="193"/>
        <end position="208"/>
    </location>
</feature>
<keyword evidence="3" id="KW-1185">Reference proteome</keyword>
<feature type="region of interest" description="Disordered" evidence="1">
    <location>
        <begin position="192"/>
        <end position="211"/>
    </location>
</feature>
<proteinExistence type="predicted"/>
<evidence type="ECO:0000256" key="1">
    <source>
        <dbReference type="SAM" id="MobiDB-lite"/>
    </source>
</evidence>
<evidence type="ECO:0008006" key="4">
    <source>
        <dbReference type="Google" id="ProtNLM"/>
    </source>
</evidence>
<organism evidence="2 3">
    <name type="scientific">Durusdinium trenchii</name>
    <dbReference type="NCBI Taxonomy" id="1381693"/>
    <lineage>
        <taxon>Eukaryota</taxon>
        <taxon>Sar</taxon>
        <taxon>Alveolata</taxon>
        <taxon>Dinophyceae</taxon>
        <taxon>Suessiales</taxon>
        <taxon>Symbiodiniaceae</taxon>
        <taxon>Durusdinium</taxon>
    </lineage>
</organism>
<accession>A0ABP0K575</accession>
<comment type="caution">
    <text evidence="2">The sequence shown here is derived from an EMBL/GenBank/DDBJ whole genome shotgun (WGS) entry which is preliminary data.</text>
</comment>
<evidence type="ECO:0000313" key="2">
    <source>
        <dbReference type="EMBL" id="CAK9021722.1"/>
    </source>
</evidence>
<feature type="region of interest" description="Disordered" evidence="1">
    <location>
        <begin position="301"/>
        <end position="332"/>
    </location>
</feature>
<feature type="compositionally biased region" description="Basic and acidic residues" evidence="1">
    <location>
        <begin position="109"/>
        <end position="124"/>
    </location>
</feature>
<feature type="non-terminal residue" evidence="2">
    <location>
        <position position="404"/>
    </location>
</feature>
<evidence type="ECO:0000313" key="3">
    <source>
        <dbReference type="Proteomes" id="UP001642484"/>
    </source>
</evidence>
<dbReference type="Proteomes" id="UP001642484">
    <property type="component" value="Unassembled WGS sequence"/>
</dbReference>
<gene>
    <name evidence="2" type="ORF">CCMP2556_LOCUS14545</name>
</gene>
<sequence>MRLLDLMKKCEKIDAAPVVVPSDGNCLIWSLLVLHDQNIQREWTSLESINLQVQLRQTLRKLWLNKRGDDAWQEVFKFAVERFFEETTATPPQKAKKELGSEHPSPFSAKKDGNGKRKVRRVDAARPVDSMVLKDFSDTKLKAPPNKAESALEPPIPDLAESLVEGPFHDNMMLVPHPVEDDDSEMEAELDHRRRKRKHRRTCKKRVQSQREMQDKMVGQWLAEHGLAYASWLKAHRLGSTYRKIGQCYGGGWMNMKLLLAQKKDITCPVCLSTLTANGIDVSKVPDLSDEPAQTLEADAMDIDKDDAQEPPLAENPRPKRKRRDTSKEGREKELQDCLALIASYGPHIVLEGENMQRLRYRCTLCKTKTQPEGKVNILGEPNVAGFRHFLNVHVDSKTHQQHL</sequence>
<reference evidence="2 3" key="1">
    <citation type="submission" date="2024-02" db="EMBL/GenBank/DDBJ databases">
        <authorList>
            <person name="Chen Y."/>
            <person name="Shah S."/>
            <person name="Dougan E. K."/>
            <person name="Thang M."/>
            <person name="Chan C."/>
        </authorList>
    </citation>
    <scope>NUCLEOTIDE SEQUENCE [LARGE SCALE GENOMIC DNA]</scope>
</reference>
<feature type="region of interest" description="Disordered" evidence="1">
    <location>
        <begin position="89"/>
        <end position="124"/>
    </location>
</feature>
<protein>
    <recommendedName>
        <fullName evidence="4">OTU domain-containing protein</fullName>
    </recommendedName>
</protein>
<name>A0ABP0K575_9DINO</name>